<feature type="transmembrane region" description="Helical" evidence="1">
    <location>
        <begin position="38"/>
        <end position="55"/>
    </location>
</feature>
<organism evidence="2 3">
    <name type="scientific">Mortierella polycephala</name>
    <dbReference type="NCBI Taxonomy" id="41804"/>
    <lineage>
        <taxon>Eukaryota</taxon>
        <taxon>Fungi</taxon>
        <taxon>Fungi incertae sedis</taxon>
        <taxon>Mucoromycota</taxon>
        <taxon>Mortierellomycotina</taxon>
        <taxon>Mortierellomycetes</taxon>
        <taxon>Mortierellales</taxon>
        <taxon>Mortierellaceae</taxon>
        <taxon>Mortierella</taxon>
    </lineage>
</organism>
<feature type="transmembrane region" description="Helical" evidence="1">
    <location>
        <begin position="67"/>
        <end position="92"/>
    </location>
</feature>
<keyword evidence="1" id="KW-0472">Membrane</keyword>
<evidence type="ECO:0000313" key="2">
    <source>
        <dbReference type="EMBL" id="KAG0258226.1"/>
    </source>
</evidence>
<evidence type="ECO:0000256" key="1">
    <source>
        <dbReference type="SAM" id="Phobius"/>
    </source>
</evidence>
<keyword evidence="1" id="KW-1133">Transmembrane helix</keyword>
<evidence type="ECO:0000313" key="3">
    <source>
        <dbReference type="Proteomes" id="UP000726737"/>
    </source>
</evidence>
<reference evidence="2" key="1">
    <citation type="journal article" date="2020" name="Fungal Divers.">
        <title>Resolving the Mortierellaceae phylogeny through synthesis of multi-gene phylogenetics and phylogenomics.</title>
        <authorList>
            <person name="Vandepol N."/>
            <person name="Liber J."/>
            <person name="Desiro A."/>
            <person name="Na H."/>
            <person name="Kennedy M."/>
            <person name="Barry K."/>
            <person name="Grigoriev I.V."/>
            <person name="Miller A.N."/>
            <person name="O'Donnell K."/>
            <person name="Stajich J.E."/>
            <person name="Bonito G."/>
        </authorList>
    </citation>
    <scope>NUCLEOTIDE SEQUENCE</scope>
    <source>
        <strain evidence="2">KOD948</strain>
    </source>
</reference>
<accession>A0A9P6Q314</accession>
<feature type="transmembrane region" description="Helical" evidence="1">
    <location>
        <begin position="6"/>
        <end position="26"/>
    </location>
</feature>
<gene>
    <name evidence="2" type="ORF">BG011_003417</name>
</gene>
<keyword evidence="3" id="KW-1185">Reference proteome</keyword>
<keyword evidence="1" id="KW-0812">Transmembrane</keyword>
<evidence type="ECO:0008006" key="4">
    <source>
        <dbReference type="Google" id="ProtNLM"/>
    </source>
</evidence>
<dbReference type="OrthoDB" id="2403807at2759"/>
<sequence length="251" mass="28535">MLSSPVLTFGLSSFTTASLYLLRSCPYKSCTLNSKFPSHYYVAITTTLFYASGRYDSVADELDSEDWSLQLLMIAYFFFTVVLMLNVLIALVNQAFDDGNETWRLAWLQNQLYLIENVENLTFHIPGFREHFDYFPDEIYYSATAKEVEDYRARYRADDLSSGPKMDPSADPVELSSADHVVTAATAAVNIERPMQELKGELRENLDKLQGQLQDQRASSGKQIAALQEQMKEMHAMLSVFLKNKNETDAP</sequence>
<dbReference type="Proteomes" id="UP000726737">
    <property type="component" value="Unassembled WGS sequence"/>
</dbReference>
<protein>
    <recommendedName>
        <fullName evidence="4">Ion transport domain-containing protein</fullName>
    </recommendedName>
</protein>
<name>A0A9P6Q314_9FUNG</name>
<comment type="caution">
    <text evidence="2">The sequence shown here is derived from an EMBL/GenBank/DDBJ whole genome shotgun (WGS) entry which is preliminary data.</text>
</comment>
<proteinExistence type="predicted"/>
<dbReference type="EMBL" id="JAAAJA010000227">
    <property type="protein sequence ID" value="KAG0258226.1"/>
    <property type="molecule type" value="Genomic_DNA"/>
</dbReference>
<dbReference type="AlphaFoldDB" id="A0A9P6Q314"/>